<gene>
    <name evidence="1" type="ORF">GARC_0272</name>
</gene>
<protein>
    <submittedName>
        <fullName evidence="1">Uncharacterized protein</fullName>
    </submittedName>
</protein>
<evidence type="ECO:0000313" key="1">
    <source>
        <dbReference type="EMBL" id="GAC17254.1"/>
    </source>
</evidence>
<dbReference type="EMBL" id="BAEO01000006">
    <property type="protein sequence ID" value="GAC17254.1"/>
    <property type="molecule type" value="Genomic_DNA"/>
</dbReference>
<evidence type="ECO:0000313" key="2">
    <source>
        <dbReference type="Proteomes" id="UP000006327"/>
    </source>
</evidence>
<proteinExistence type="predicted"/>
<keyword evidence="2" id="KW-1185">Reference proteome</keyword>
<reference evidence="1 2" key="1">
    <citation type="journal article" date="2017" name="Antonie Van Leeuwenhoek">
        <title>Rhizobium rhizosphaerae sp. nov., a novel species isolated from rice rhizosphere.</title>
        <authorList>
            <person name="Zhao J.J."/>
            <person name="Zhang J."/>
            <person name="Zhang R.J."/>
            <person name="Zhang C.W."/>
            <person name="Yin H.Q."/>
            <person name="Zhang X.X."/>
        </authorList>
    </citation>
    <scope>NUCLEOTIDE SEQUENCE [LARGE SCALE GENOMIC DNA]</scope>
    <source>
        <strain evidence="1 2">BSs20135</strain>
    </source>
</reference>
<accession>K6X9E9</accession>
<dbReference type="AlphaFoldDB" id="K6X9E9"/>
<comment type="caution">
    <text evidence="1">The sequence shown here is derived from an EMBL/GenBank/DDBJ whole genome shotgun (WGS) entry which is preliminary data.</text>
</comment>
<dbReference type="Proteomes" id="UP000006327">
    <property type="component" value="Unassembled WGS sequence"/>
</dbReference>
<sequence>MQEILVLDWRKKQRTKARVKNMIEEVPDGLPESYDDDLWPKTCSAIELDRSSPRLG</sequence>
<name>K6X9E9_9ALTE</name>
<organism evidence="1 2">
    <name type="scientific">Paraglaciecola arctica BSs20135</name>
    <dbReference type="NCBI Taxonomy" id="493475"/>
    <lineage>
        <taxon>Bacteria</taxon>
        <taxon>Pseudomonadati</taxon>
        <taxon>Pseudomonadota</taxon>
        <taxon>Gammaproteobacteria</taxon>
        <taxon>Alteromonadales</taxon>
        <taxon>Alteromonadaceae</taxon>
        <taxon>Paraglaciecola</taxon>
    </lineage>
</organism>